<protein>
    <recommendedName>
        <fullName evidence="2">Chemotaxis phosphatase CheX-like domain-containing protein</fullName>
    </recommendedName>
</protein>
<dbReference type="InterPro" id="IPR028976">
    <property type="entry name" value="CheC-like_sf"/>
</dbReference>
<dbReference type="KEGG" id="ahb:bsdtb5_09400"/>
<reference evidence="3 4" key="1">
    <citation type="submission" date="2020-11" db="EMBL/GenBank/DDBJ databases">
        <title>Draft genome sequencing of a Lachnospiraceae strain isolated from anoxic soil subjected to BSD treatment.</title>
        <authorList>
            <person name="Uek A."/>
            <person name="Tonouchi A."/>
        </authorList>
    </citation>
    <scope>NUCLEOTIDE SEQUENCE [LARGE SCALE GENOMIC DNA]</scope>
    <source>
        <strain evidence="3 4">TB5</strain>
    </source>
</reference>
<dbReference type="AlphaFoldDB" id="A0A7R7EJ42"/>
<sequence>MKNSIVTMSTIENIFNQSFVDITKKVALLDIIEETPTHSEIEDLYSGIIITNGVYNSILICTMHESVMKEISKGMNNGKKVDSEDIELYVGEYLNIVCGNALTQINNLAGKASRLSVPVIIKGPYQKNEEVEYEQMIEFNFSSWYGLIRVNMEYTFSSS</sequence>
<evidence type="ECO:0000313" key="3">
    <source>
        <dbReference type="EMBL" id="BCN29645.1"/>
    </source>
</evidence>
<evidence type="ECO:0000313" key="4">
    <source>
        <dbReference type="Proteomes" id="UP000595897"/>
    </source>
</evidence>
<evidence type="ECO:0000259" key="2">
    <source>
        <dbReference type="Pfam" id="PF13690"/>
    </source>
</evidence>
<feature type="domain" description="Chemotaxis phosphatase CheX-like" evidence="2">
    <location>
        <begin position="45"/>
        <end position="141"/>
    </location>
</feature>
<dbReference type="GO" id="GO:0006935">
    <property type="term" value="P:chemotaxis"/>
    <property type="evidence" value="ECO:0007669"/>
    <property type="project" value="UniProtKB-KW"/>
</dbReference>
<dbReference type="Pfam" id="PF13690">
    <property type="entry name" value="CheX"/>
    <property type="match status" value="1"/>
</dbReference>
<evidence type="ECO:0000256" key="1">
    <source>
        <dbReference type="ARBA" id="ARBA00022500"/>
    </source>
</evidence>
<keyword evidence="1" id="KW-0145">Chemotaxis</keyword>
<dbReference type="SUPFAM" id="SSF103039">
    <property type="entry name" value="CheC-like"/>
    <property type="match status" value="1"/>
</dbReference>
<organism evidence="3 4">
    <name type="scientific">Anaeromicropila herbilytica</name>
    <dbReference type="NCBI Taxonomy" id="2785025"/>
    <lineage>
        <taxon>Bacteria</taxon>
        <taxon>Bacillati</taxon>
        <taxon>Bacillota</taxon>
        <taxon>Clostridia</taxon>
        <taxon>Lachnospirales</taxon>
        <taxon>Lachnospiraceae</taxon>
        <taxon>Anaeromicropila</taxon>
    </lineage>
</organism>
<proteinExistence type="predicted"/>
<dbReference type="EMBL" id="AP024169">
    <property type="protein sequence ID" value="BCN29645.1"/>
    <property type="molecule type" value="Genomic_DNA"/>
</dbReference>
<dbReference type="InterPro" id="IPR028051">
    <property type="entry name" value="CheX-like_dom"/>
</dbReference>
<keyword evidence="4" id="KW-1185">Reference proteome</keyword>
<gene>
    <name evidence="3" type="ORF">bsdtb5_09400</name>
</gene>
<accession>A0A7R7EJ42</accession>
<dbReference type="Gene3D" id="3.40.1550.10">
    <property type="entry name" value="CheC-like"/>
    <property type="match status" value="1"/>
</dbReference>
<dbReference type="Proteomes" id="UP000595897">
    <property type="component" value="Chromosome"/>
</dbReference>
<dbReference type="RefSeq" id="WP_271714914.1">
    <property type="nucleotide sequence ID" value="NZ_AP024169.1"/>
</dbReference>
<name>A0A7R7EJ42_9FIRM</name>